<gene>
    <name evidence="8" type="ORF">NP493_225g02011</name>
</gene>
<reference evidence="8" key="1">
    <citation type="journal article" date="2023" name="Mol. Biol. Evol.">
        <title>Third-Generation Sequencing Reveals the Adaptive Role of the Epigenome in Three Deep-Sea Polychaetes.</title>
        <authorList>
            <person name="Perez M."/>
            <person name="Aroh O."/>
            <person name="Sun Y."/>
            <person name="Lan Y."/>
            <person name="Juniper S.K."/>
            <person name="Young C.R."/>
            <person name="Angers B."/>
            <person name="Qian P.Y."/>
        </authorList>
    </citation>
    <scope>NUCLEOTIDE SEQUENCE</scope>
    <source>
        <strain evidence="8">R07B-5</strain>
    </source>
</reference>
<proteinExistence type="inferred from homology"/>
<dbReference type="AlphaFoldDB" id="A0AAD9P065"/>
<keyword evidence="5" id="KW-0812">Transmembrane</keyword>
<dbReference type="EMBL" id="JAODUO010000225">
    <property type="protein sequence ID" value="KAK2185729.1"/>
    <property type="molecule type" value="Genomic_DNA"/>
</dbReference>
<keyword evidence="9" id="KW-1185">Reference proteome</keyword>
<evidence type="ECO:0000313" key="9">
    <source>
        <dbReference type="Proteomes" id="UP001209878"/>
    </source>
</evidence>
<name>A0AAD9P065_RIDPI</name>
<keyword evidence="4" id="KW-0808">Transferase</keyword>
<dbReference type="Pfam" id="PF10034">
    <property type="entry name" value="Dpy19"/>
    <property type="match status" value="1"/>
</dbReference>
<evidence type="ECO:0000256" key="1">
    <source>
        <dbReference type="ARBA" id="ARBA00004141"/>
    </source>
</evidence>
<organism evidence="8 9">
    <name type="scientific">Ridgeia piscesae</name>
    <name type="common">Tubeworm</name>
    <dbReference type="NCBI Taxonomy" id="27915"/>
    <lineage>
        <taxon>Eukaryota</taxon>
        <taxon>Metazoa</taxon>
        <taxon>Spiralia</taxon>
        <taxon>Lophotrochozoa</taxon>
        <taxon>Annelida</taxon>
        <taxon>Polychaeta</taxon>
        <taxon>Sedentaria</taxon>
        <taxon>Canalipalpata</taxon>
        <taxon>Sabellida</taxon>
        <taxon>Siboglinidae</taxon>
        <taxon>Ridgeia</taxon>
    </lineage>
</organism>
<keyword evidence="7" id="KW-0472">Membrane</keyword>
<evidence type="ECO:0000256" key="2">
    <source>
        <dbReference type="ARBA" id="ARBA00008744"/>
    </source>
</evidence>
<dbReference type="Proteomes" id="UP001209878">
    <property type="component" value="Unassembled WGS sequence"/>
</dbReference>
<dbReference type="GO" id="GO:0000030">
    <property type="term" value="F:mannosyltransferase activity"/>
    <property type="evidence" value="ECO:0007669"/>
    <property type="project" value="TreeGrafter"/>
</dbReference>
<evidence type="ECO:0000256" key="4">
    <source>
        <dbReference type="ARBA" id="ARBA00022679"/>
    </source>
</evidence>
<evidence type="ECO:0000256" key="6">
    <source>
        <dbReference type="ARBA" id="ARBA00022989"/>
    </source>
</evidence>
<evidence type="ECO:0000313" key="8">
    <source>
        <dbReference type="EMBL" id="KAK2185729.1"/>
    </source>
</evidence>
<comment type="similarity">
    <text evidence="2">Belongs to the dpy-19 family.</text>
</comment>
<dbReference type="PANTHER" id="PTHR31488:SF3">
    <property type="entry name" value="C-MANNOSYLTRANSFERASE DPY19L3"/>
    <property type="match status" value="1"/>
</dbReference>
<accession>A0AAD9P065</accession>
<keyword evidence="3" id="KW-0328">Glycosyltransferase</keyword>
<keyword evidence="6" id="KW-1133">Transmembrane helix</keyword>
<comment type="subcellular location">
    <subcellularLocation>
        <location evidence="1">Membrane</location>
        <topology evidence="1">Multi-pass membrane protein</topology>
    </subcellularLocation>
</comment>
<evidence type="ECO:0000256" key="7">
    <source>
        <dbReference type="ARBA" id="ARBA00023136"/>
    </source>
</evidence>
<comment type="caution">
    <text evidence="8">The sequence shown here is derived from an EMBL/GenBank/DDBJ whole genome shotgun (WGS) entry which is preliminary data.</text>
</comment>
<evidence type="ECO:0000256" key="3">
    <source>
        <dbReference type="ARBA" id="ARBA00022676"/>
    </source>
</evidence>
<dbReference type="InterPro" id="IPR018732">
    <property type="entry name" value="Dpy-19/Dpy-19-like"/>
</dbReference>
<protein>
    <submittedName>
        <fullName evidence="8">Uncharacterized protein</fullName>
    </submittedName>
</protein>
<dbReference type="PANTHER" id="PTHR31488">
    <property type="entry name" value="DPY-19-LIKE 1, LIKE (H. SAPIENS)"/>
    <property type="match status" value="1"/>
</dbReference>
<sequence>MQLLAGVKLCTLRPITNHPHYEDKDLRERTIDLYRMYGRQSAEDVHAVLQKYNASYVILEDSICLRPTQGGCGLPSLVDAHYSQVKSDVTDDVQHQTQIPRFCDKVRHQTPDYKKYFQLVFHNRTFRVYKVVVLTD</sequence>
<dbReference type="GO" id="GO:0005637">
    <property type="term" value="C:nuclear inner membrane"/>
    <property type="evidence" value="ECO:0007669"/>
    <property type="project" value="TreeGrafter"/>
</dbReference>
<evidence type="ECO:0000256" key="5">
    <source>
        <dbReference type="ARBA" id="ARBA00022692"/>
    </source>
</evidence>